<name>A0ACB7PKR5_9PEZI</name>
<comment type="caution">
    <text evidence="1">The sequence shown here is derived from an EMBL/GenBank/DDBJ whole genome shotgun (WGS) entry which is preliminary data.</text>
</comment>
<accession>A0ACB7PKR5</accession>
<evidence type="ECO:0000313" key="2">
    <source>
        <dbReference type="Proteomes" id="UP000724584"/>
    </source>
</evidence>
<keyword evidence="2" id="KW-1185">Reference proteome</keyword>
<sequence length="525" mass="56148">MSASTSAAMNAFPDDPLVQAVKAHVKVYMEPYDASHSWDHIERVVSLAHHIYNHSDPAFQATADLRVIHLAALLHDVGDRKYLAPGETPHTQITTLLTSLSCPPELATRLQTICSSVSYSHEISQPPTHMAALVAAHPELAVVQDADRLDAMGAVGLGRLFTYGGARTHRGMGKSMGHLDEKLVRLEGMMKTVVGREVARVRGERLRVFRGWWVEEVGGLDELEGEGEGALTSTITTTHPPPSPTFFHPSPTYNNIAAIPPNTANVPATWFATAPAVEIGGFGPPVPVVPGPVPLPLPPGFTIAVVIVDALLADDGGTEWMNVIVVVVGSASPPPPASEEGPGLMKVMVVVGGGLTLEQRPATPILSAPQRMMMSVPMESPAQKAALAFSQMYFPSSYLTWALARAAEARMRMEVVFMVVVGVRTRGRQNSGETVKTRRHGEETNGMVAFSLRVSPVIDVVFPTRTADCNVSSSRHFGVAAPRRSTTGPSGWSASHPIHGRGSYLGGVSYYCLFATSGCKGQVPR</sequence>
<organism evidence="1 2">
    <name type="scientific">Chaetomium tenue</name>
    <dbReference type="NCBI Taxonomy" id="1854479"/>
    <lineage>
        <taxon>Eukaryota</taxon>
        <taxon>Fungi</taxon>
        <taxon>Dikarya</taxon>
        <taxon>Ascomycota</taxon>
        <taxon>Pezizomycotina</taxon>
        <taxon>Sordariomycetes</taxon>
        <taxon>Sordariomycetidae</taxon>
        <taxon>Sordariales</taxon>
        <taxon>Chaetomiaceae</taxon>
        <taxon>Chaetomium</taxon>
    </lineage>
</organism>
<protein>
    <submittedName>
        <fullName evidence="1">Uncharacterized protein</fullName>
    </submittedName>
</protein>
<gene>
    <name evidence="1" type="ORF">F5144DRAFT_616883</name>
</gene>
<dbReference type="Proteomes" id="UP000724584">
    <property type="component" value="Unassembled WGS sequence"/>
</dbReference>
<dbReference type="EMBL" id="JAGIZQ010000001">
    <property type="protein sequence ID" value="KAH6649822.1"/>
    <property type="molecule type" value="Genomic_DNA"/>
</dbReference>
<reference evidence="1 2" key="1">
    <citation type="journal article" date="2021" name="Nat. Commun.">
        <title>Genetic determinants of endophytism in the Arabidopsis root mycobiome.</title>
        <authorList>
            <person name="Mesny F."/>
            <person name="Miyauchi S."/>
            <person name="Thiergart T."/>
            <person name="Pickel B."/>
            <person name="Atanasova L."/>
            <person name="Karlsson M."/>
            <person name="Huettel B."/>
            <person name="Barry K.W."/>
            <person name="Haridas S."/>
            <person name="Chen C."/>
            <person name="Bauer D."/>
            <person name="Andreopoulos W."/>
            <person name="Pangilinan J."/>
            <person name="LaButti K."/>
            <person name="Riley R."/>
            <person name="Lipzen A."/>
            <person name="Clum A."/>
            <person name="Drula E."/>
            <person name="Henrissat B."/>
            <person name="Kohler A."/>
            <person name="Grigoriev I.V."/>
            <person name="Martin F.M."/>
            <person name="Hacquard S."/>
        </authorList>
    </citation>
    <scope>NUCLEOTIDE SEQUENCE [LARGE SCALE GENOMIC DNA]</scope>
    <source>
        <strain evidence="1 2">MPI-SDFR-AT-0079</strain>
    </source>
</reference>
<proteinExistence type="predicted"/>
<evidence type="ECO:0000313" key="1">
    <source>
        <dbReference type="EMBL" id="KAH6649822.1"/>
    </source>
</evidence>